<dbReference type="PANTHER" id="PTHR46865">
    <property type="entry name" value="OXIDOREDUCTASE-RELATED"/>
    <property type="match status" value="1"/>
</dbReference>
<dbReference type="Gene3D" id="3.50.50.60">
    <property type="entry name" value="FAD/NAD(P)-binding domain"/>
    <property type="match status" value="1"/>
</dbReference>
<dbReference type="SUPFAM" id="SSF51905">
    <property type="entry name" value="FAD/NAD(P)-binding domain"/>
    <property type="match status" value="1"/>
</dbReference>
<dbReference type="AlphaFoldDB" id="A0AAE8N6A1"/>
<comment type="caution">
    <text evidence="5">The sequence shown here is derived from an EMBL/GenBank/DDBJ whole genome shotgun (WGS) entry which is preliminary data.</text>
</comment>
<dbReference type="PRINTS" id="PR00420">
    <property type="entry name" value="RNGMNOXGNASE"/>
</dbReference>
<keyword evidence="3" id="KW-0560">Oxidoreductase</keyword>
<dbReference type="GO" id="GO:0016491">
    <property type="term" value="F:oxidoreductase activity"/>
    <property type="evidence" value="ECO:0007669"/>
    <property type="project" value="UniProtKB-KW"/>
</dbReference>
<organism evidence="5 6">
    <name type="scientific">Cephalotrichum gorgonifer</name>
    <dbReference type="NCBI Taxonomy" id="2041049"/>
    <lineage>
        <taxon>Eukaryota</taxon>
        <taxon>Fungi</taxon>
        <taxon>Dikarya</taxon>
        <taxon>Ascomycota</taxon>
        <taxon>Pezizomycotina</taxon>
        <taxon>Sordariomycetes</taxon>
        <taxon>Hypocreomycetidae</taxon>
        <taxon>Microascales</taxon>
        <taxon>Microascaceae</taxon>
        <taxon>Cephalotrichum</taxon>
    </lineage>
</organism>
<dbReference type="PANTHER" id="PTHR46865:SF2">
    <property type="entry name" value="MONOOXYGENASE"/>
    <property type="match status" value="1"/>
</dbReference>
<evidence type="ECO:0000256" key="3">
    <source>
        <dbReference type="ARBA" id="ARBA00023002"/>
    </source>
</evidence>
<name>A0AAE8N6A1_9PEZI</name>
<dbReference type="GO" id="GO:0071949">
    <property type="term" value="F:FAD binding"/>
    <property type="evidence" value="ECO:0007669"/>
    <property type="project" value="InterPro"/>
</dbReference>
<dbReference type="Proteomes" id="UP001187682">
    <property type="component" value="Unassembled WGS sequence"/>
</dbReference>
<proteinExistence type="predicted"/>
<evidence type="ECO:0000259" key="4">
    <source>
        <dbReference type="Pfam" id="PF01494"/>
    </source>
</evidence>
<evidence type="ECO:0000313" key="6">
    <source>
        <dbReference type="Proteomes" id="UP001187682"/>
    </source>
</evidence>
<accession>A0AAE8N6A1</accession>
<sequence>MAPLRVLVCGGGCAGPALGFWLTHAGHHVTIVERFPILRASGAQIDLRAQGIQVIKRMGLLDALRRNLVDEAGMAYGDDKGNVIGTMMANKSGKGAQGFTSEFEIMRGDFVRMLYEETKDRVKYVFGKTVERYEQDDKRVVAYFSDGSSGEFDLLVGADGQGSRIRKAMLPADAPDPYRRLGIHAAIFFIPRGITDNNICRMFYTTGGRMIMRRTHSETESCVILFVRDDSSQMRNLPKSPIEQQKEVWHERFRDLGPETEVPRFLEGMKTSGDFYTQEAVQVRTDTWHKGRVVLLGDAAACPSPFSGLGTTSAMVGAYVLAGEISRSPDDLPKAFRTYDEVLRPFTVETQNINPSLLRLAMPESRIGVSILHSIARVAFGLGIPKLIERFSSEEKGGWKLPDYPELPRLGEESS</sequence>
<dbReference type="Pfam" id="PF01494">
    <property type="entry name" value="FAD_binding_3"/>
    <property type="match status" value="1"/>
</dbReference>
<dbReference type="EMBL" id="ONZQ02000018">
    <property type="protein sequence ID" value="SPO07055.1"/>
    <property type="molecule type" value="Genomic_DNA"/>
</dbReference>
<evidence type="ECO:0000313" key="5">
    <source>
        <dbReference type="EMBL" id="SPO07055.1"/>
    </source>
</evidence>
<evidence type="ECO:0000256" key="2">
    <source>
        <dbReference type="ARBA" id="ARBA00022827"/>
    </source>
</evidence>
<dbReference type="InterPro" id="IPR036188">
    <property type="entry name" value="FAD/NAD-bd_sf"/>
</dbReference>
<dbReference type="InterPro" id="IPR051704">
    <property type="entry name" value="FAD_aromatic-hydroxylase"/>
</dbReference>
<keyword evidence="1" id="KW-0285">Flavoprotein</keyword>
<keyword evidence="6" id="KW-1185">Reference proteome</keyword>
<feature type="domain" description="FAD-binding" evidence="4">
    <location>
        <begin position="5"/>
        <end position="323"/>
    </location>
</feature>
<reference evidence="5" key="1">
    <citation type="submission" date="2018-03" db="EMBL/GenBank/DDBJ databases">
        <authorList>
            <person name="Guldener U."/>
        </authorList>
    </citation>
    <scope>NUCLEOTIDE SEQUENCE</scope>
</reference>
<dbReference type="InterPro" id="IPR002938">
    <property type="entry name" value="FAD-bd"/>
</dbReference>
<gene>
    <name evidence="5" type="ORF">DNG_09749</name>
</gene>
<keyword evidence="2" id="KW-0274">FAD</keyword>
<evidence type="ECO:0000256" key="1">
    <source>
        <dbReference type="ARBA" id="ARBA00022630"/>
    </source>
</evidence>
<protein>
    <submittedName>
        <fullName evidence="5">Related to 2-polyprenyl-6-methoxyphenol hydroxylase and related FAD-dependent oxidoreductases</fullName>
    </submittedName>
</protein>